<organism evidence="2">
    <name type="scientific">Nothobranchius rachovii</name>
    <name type="common">bluefin notho</name>
    <dbReference type="NCBI Taxonomy" id="451742"/>
    <lineage>
        <taxon>Eukaryota</taxon>
        <taxon>Metazoa</taxon>
        <taxon>Chordata</taxon>
        <taxon>Craniata</taxon>
        <taxon>Vertebrata</taxon>
        <taxon>Euteleostomi</taxon>
        <taxon>Actinopterygii</taxon>
        <taxon>Neopterygii</taxon>
        <taxon>Teleostei</taxon>
        <taxon>Neoteleostei</taxon>
        <taxon>Acanthomorphata</taxon>
        <taxon>Ovalentaria</taxon>
        <taxon>Atherinomorphae</taxon>
        <taxon>Cyprinodontiformes</taxon>
        <taxon>Nothobranchiidae</taxon>
        <taxon>Nothobranchius</taxon>
    </lineage>
</organism>
<accession>A0A1A8N584</accession>
<dbReference type="AlphaFoldDB" id="A0A1A8N584"/>
<gene>
    <name evidence="2" type="primary">STM</name>
</gene>
<feature type="non-terminal residue" evidence="2">
    <location>
        <position position="433"/>
    </location>
</feature>
<sequence length="433" mass="49221">FFQEVSASEDFLSDSSHDLDSDYIPSAPPSSEDELTFSKSKLMKTHDALKNPGKTSVSQSYVHEQKTLMAGAKSNEALDMHYNADTKEENPEEYEDDEGRSCVTVKTCTKGDKRKYDKRQYCVYCQKPLSKMARHLIRKHGDEKEVAQATCLPKNSKKQRQIFELLRRKGNYYHNVKVLQEGKGEIVTYRRPTEQVAAEDYLPCNLCFGFFSKVDLWRHAKQCRKVTGHSDDTQKKHRVQSAAVALLPSRGHCSQRCSNILSRMMVDEVSAQVKNDPLICEMGERLLEKYGGDKSRDGHVSQKMREVGRFVLAAKSQDCKINRLEDILVPPKFSLAVAAAKKASGYTNHKYRYVTPSLAVKLGHSLKAACEVLIGRHIQAEDESAATRVKNFSSLLASEWNIFVSRCARTNLEEEKWNKKEMIPLTEDVMKLH</sequence>
<reference evidence="2" key="1">
    <citation type="submission" date="2016-05" db="EMBL/GenBank/DDBJ databases">
        <authorList>
            <person name="Lavstsen T."/>
            <person name="Jespersen J.S."/>
        </authorList>
    </citation>
    <scope>NUCLEOTIDE SEQUENCE</scope>
    <source>
        <tissue evidence="2">Brain</tissue>
    </source>
</reference>
<protein>
    <submittedName>
        <fullName evidence="2">Starmaker</fullName>
    </submittedName>
</protein>
<dbReference type="PANTHER" id="PTHR33480">
    <property type="entry name" value="SET DOMAIN-CONTAINING PROTEIN-RELATED"/>
    <property type="match status" value="1"/>
</dbReference>
<evidence type="ECO:0000313" key="2">
    <source>
        <dbReference type="EMBL" id="SBR64250.1"/>
    </source>
</evidence>
<dbReference type="PANTHER" id="PTHR33480:SF5">
    <property type="entry name" value="SI:DKEY-51D8.9"/>
    <property type="match status" value="1"/>
</dbReference>
<dbReference type="EMBL" id="HAEH01000120">
    <property type="protein sequence ID" value="SBR64250.1"/>
    <property type="molecule type" value="Transcribed_RNA"/>
</dbReference>
<evidence type="ECO:0000256" key="1">
    <source>
        <dbReference type="SAM" id="MobiDB-lite"/>
    </source>
</evidence>
<reference evidence="2" key="2">
    <citation type="submission" date="2016-06" db="EMBL/GenBank/DDBJ databases">
        <title>The genome of a short-lived fish provides insights into sex chromosome evolution and the genetic control of aging.</title>
        <authorList>
            <person name="Reichwald K."/>
            <person name="Felder M."/>
            <person name="Petzold A."/>
            <person name="Koch P."/>
            <person name="Groth M."/>
            <person name="Platzer M."/>
        </authorList>
    </citation>
    <scope>NUCLEOTIDE SEQUENCE</scope>
    <source>
        <tissue evidence="2">Brain</tissue>
    </source>
</reference>
<proteinExistence type="predicted"/>
<feature type="region of interest" description="Disordered" evidence="1">
    <location>
        <begin position="1"/>
        <end position="36"/>
    </location>
</feature>
<feature type="non-terminal residue" evidence="2">
    <location>
        <position position="1"/>
    </location>
</feature>
<name>A0A1A8N584_9TELE</name>